<evidence type="ECO:0000256" key="2">
    <source>
        <dbReference type="ARBA" id="ARBA00022448"/>
    </source>
</evidence>
<dbReference type="PANTHER" id="PTHR43298:SF2">
    <property type="entry name" value="FMN_FAD EXPORTER YEEO-RELATED"/>
    <property type="match status" value="1"/>
</dbReference>
<dbReference type="Pfam" id="PF01554">
    <property type="entry name" value="MatE"/>
    <property type="match status" value="2"/>
</dbReference>
<feature type="transmembrane region" description="Helical" evidence="10">
    <location>
        <begin position="315"/>
        <end position="333"/>
    </location>
</feature>
<feature type="transmembrane region" description="Helical" evidence="10">
    <location>
        <begin position="132"/>
        <end position="152"/>
    </location>
</feature>
<feature type="transmembrane region" description="Helical" evidence="10">
    <location>
        <begin position="57"/>
        <end position="78"/>
    </location>
</feature>
<evidence type="ECO:0000256" key="10">
    <source>
        <dbReference type="SAM" id="Phobius"/>
    </source>
</evidence>
<keyword evidence="12" id="KW-1185">Reference proteome</keyword>
<dbReference type="InterPro" id="IPR050222">
    <property type="entry name" value="MATE_MdtK"/>
</dbReference>
<dbReference type="InterPro" id="IPR048279">
    <property type="entry name" value="MdtK-like"/>
</dbReference>
<feature type="transmembrane region" description="Helical" evidence="10">
    <location>
        <begin position="90"/>
        <end position="112"/>
    </location>
</feature>
<feature type="transmembrane region" description="Helical" evidence="10">
    <location>
        <begin position="238"/>
        <end position="263"/>
    </location>
</feature>
<keyword evidence="2" id="KW-0813">Transport</keyword>
<evidence type="ECO:0000256" key="3">
    <source>
        <dbReference type="ARBA" id="ARBA00022449"/>
    </source>
</evidence>
<dbReference type="RefSeq" id="WP_212397579.1">
    <property type="nucleotide sequence ID" value="NZ_JAFCJH010000005.1"/>
</dbReference>
<dbReference type="EMBL" id="JAFCJH010000005">
    <property type="protein sequence ID" value="MBR0795051.1"/>
    <property type="molecule type" value="Genomic_DNA"/>
</dbReference>
<evidence type="ECO:0000256" key="1">
    <source>
        <dbReference type="ARBA" id="ARBA00004429"/>
    </source>
</evidence>
<accession>A0ABS5FE24</accession>
<evidence type="ECO:0000256" key="5">
    <source>
        <dbReference type="ARBA" id="ARBA00022692"/>
    </source>
</evidence>
<keyword evidence="4" id="KW-1003">Cell membrane</keyword>
<sequence>MKDLTRGSIVSHILTMAPPIVVGMITIMICQLVDLYFVGGLGEAAVAGVAAAGNAGFLINGLMQVLGVGTVSLIAQAVGRKDRSDANSVFNQGIVLSVLFGLVTLVAGALLSRHYVRAIAADADTIEAGTTYLLWFMPALAMQFITQVMGSALRATGVVRPTMLVQALAVIINIALAPVLIAGWGTGHALGVAGAGLASSIAVLMAVLMLFVYFRRLERYVGFDPRQWRPRLDQWKRILNVGLPAGGEFAIIFAWMGVIYYVLRDFGPGAQAGFGIGTRVLGLIQMPALAVALAAGPIAGQNFGAGNAGRVRETFIKAVAIVTIVMGAFTVLAQCKPEWLLGNFSSDRETMGVAAMFLQFVSLNLVAQGLVFTCNSMFQGLGNTRPVLLSSATRLVTYAVPVIWLSTRPGFRIEYVWYLSIATTTLQAALSLWLLRREFGKRLAPSARAITPEPAEPEVAPSAGASV</sequence>
<evidence type="ECO:0000256" key="4">
    <source>
        <dbReference type="ARBA" id="ARBA00022475"/>
    </source>
</evidence>
<comment type="subcellular location">
    <subcellularLocation>
        <location evidence="1">Cell inner membrane</location>
        <topology evidence="1">Multi-pass membrane protein</topology>
    </subcellularLocation>
</comment>
<keyword evidence="3" id="KW-0050">Antiport</keyword>
<comment type="caution">
    <text evidence="11">The sequence shown here is derived from an EMBL/GenBank/DDBJ whole genome shotgun (WGS) entry which is preliminary data.</text>
</comment>
<feature type="transmembrane region" description="Helical" evidence="10">
    <location>
        <begin position="190"/>
        <end position="214"/>
    </location>
</feature>
<keyword evidence="7" id="KW-0406">Ion transport</keyword>
<protein>
    <recommendedName>
        <fullName evidence="9">Multidrug-efflux transporter</fullName>
    </recommendedName>
</protein>
<name>A0ABS5FE24_9BRAD</name>
<dbReference type="CDD" id="cd13141">
    <property type="entry name" value="MATE_like_13"/>
    <property type="match status" value="1"/>
</dbReference>
<evidence type="ECO:0000313" key="12">
    <source>
        <dbReference type="Proteomes" id="UP001315278"/>
    </source>
</evidence>
<feature type="transmembrane region" description="Helical" evidence="10">
    <location>
        <begin position="386"/>
        <end position="404"/>
    </location>
</feature>
<proteinExistence type="predicted"/>
<gene>
    <name evidence="11" type="ORF">JQ615_06610</name>
</gene>
<feature type="transmembrane region" description="Helical" evidence="10">
    <location>
        <begin position="164"/>
        <end position="184"/>
    </location>
</feature>
<dbReference type="PANTHER" id="PTHR43298">
    <property type="entry name" value="MULTIDRUG RESISTANCE PROTEIN NORM-RELATED"/>
    <property type="match status" value="1"/>
</dbReference>
<dbReference type="InterPro" id="IPR002528">
    <property type="entry name" value="MATE_fam"/>
</dbReference>
<feature type="transmembrane region" description="Helical" evidence="10">
    <location>
        <begin position="283"/>
        <end position="303"/>
    </location>
</feature>
<dbReference type="NCBIfam" id="TIGR00797">
    <property type="entry name" value="matE"/>
    <property type="match status" value="1"/>
</dbReference>
<dbReference type="Proteomes" id="UP001315278">
    <property type="component" value="Unassembled WGS sequence"/>
</dbReference>
<reference evidence="12" key="1">
    <citation type="journal article" date="2021" name="ISME J.">
        <title>Evolutionary origin and ecological implication of a unique nif island in free-living Bradyrhizobium lineages.</title>
        <authorList>
            <person name="Tao J."/>
        </authorList>
    </citation>
    <scope>NUCLEOTIDE SEQUENCE [LARGE SCALE GENOMIC DNA]</scope>
    <source>
        <strain evidence="12">SZCCT0434</strain>
    </source>
</reference>
<keyword evidence="8 10" id="KW-0472">Membrane</keyword>
<evidence type="ECO:0000256" key="6">
    <source>
        <dbReference type="ARBA" id="ARBA00022989"/>
    </source>
</evidence>
<keyword evidence="5 10" id="KW-0812">Transmembrane</keyword>
<keyword evidence="6 10" id="KW-1133">Transmembrane helix</keyword>
<feature type="transmembrane region" description="Helical" evidence="10">
    <location>
        <begin position="353"/>
        <end position="374"/>
    </location>
</feature>
<evidence type="ECO:0000256" key="7">
    <source>
        <dbReference type="ARBA" id="ARBA00023065"/>
    </source>
</evidence>
<organism evidence="11 12">
    <name type="scientific">Bradyrhizobium jicamae</name>
    <dbReference type="NCBI Taxonomy" id="280332"/>
    <lineage>
        <taxon>Bacteria</taxon>
        <taxon>Pseudomonadati</taxon>
        <taxon>Pseudomonadota</taxon>
        <taxon>Alphaproteobacteria</taxon>
        <taxon>Hyphomicrobiales</taxon>
        <taxon>Nitrobacteraceae</taxon>
        <taxon>Bradyrhizobium</taxon>
    </lineage>
</organism>
<feature type="transmembrane region" description="Helical" evidence="10">
    <location>
        <begin position="416"/>
        <end position="435"/>
    </location>
</feature>
<feature type="transmembrane region" description="Helical" evidence="10">
    <location>
        <begin position="12"/>
        <end position="37"/>
    </location>
</feature>
<evidence type="ECO:0000256" key="8">
    <source>
        <dbReference type="ARBA" id="ARBA00023136"/>
    </source>
</evidence>
<evidence type="ECO:0000313" key="11">
    <source>
        <dbReference type="EMBL" id="MBR0795051.1"/>
    </source>
</evidence>
<evidence type="ECO:0000256" key="9">
    <source>
        <dbReference type="ARBA" id="ARBA00031636"/>
    </source>
</evidence>
<dbReference type="PIRSF" id="PIRSF006603">
    <property type="entry name" value="DinF"/>
    <property type="match status" value="1"/>
</dbReference>